<keyword evidence="2" id="KW-0560">Oxidoreductase</keyword>
<dbReference type="InterPro" id="IPR020904">
    <property type="entry name" value="Sc_DH/Rdtase_CS"/>
</dbReference>
<dbReference type="InterPro" id="IPR036291">
    <property type="entry name" value="NAD(P)-bd_dom_sf"/>
</dbReference>
<dbReference type="Pfam" id="PF13561">
    <property type="entry name" value="adh_short_C2"/>
    <property type="match status" value="1"/>
</dbReference>
<dbReference type="GO" id="GO:0016616">
    <property type="term" value="F:oxidoreductase activity, acting on the CH-OH group of donors, NAD or NADP as acceptor"/>
    <property type="evidence" value="ECO:0007669"/>
    <property type="project" value="UniProtKB-ARBA"/>
</dbReference>
<dbReference type="AlphaFoldDB" id="A0A1I0M9T7"/>
<evidence type="ECO:0000256" key="2">
    <source>
        <dbReference type="ARBA" id="ARBA00023002"/>
    </source>
</evidence>
<dbReference type="eggNOG" id="arCOG01259">
    <property type="taxonomic scope" value="Archaea"/>
</dbReference>
<dbReference type="EMBL" id="FOIS01000001">
    <property type="protein sequence ID" value="SEV85265.1"/>
    <property type="molecule type" value="Genomic_DNA"/>
</dbReference>
<feature type="domain" description="Ketoreductase" evidence="3">
    <location>
        <begin position="14"/>
        <end position="189"/>
    </location>
</feature>
<dbReference type="RefSeq" id="WP_049989231.1">
    <property type="nucleotide sequence ID" value="NZ_FOIS01000001.1"/>
</dbReference>
<evidence type="ECO:0000313" key="4">
    <source>
        <dbReference type="EMBL" id="SEV85265.1"/>
    </source>
</evidence>
<accession>A0A1I0M9T7</accession>
<dbReference type="Gene3D" id="3.40.50.720">
    <property type="entry name" value="NAD(P)-binding Rossmann-like Domain"/>
    <property type="match status" value="1"/>
</dbReference>
<dbReference type="PANTHER" id="PTHR42760:SF133">
    <property type="entry name" value="3-OXOACYL-[ACYL-CARRIER-PROTEIN] REDUCTASE"/>
    <property type="match status" value="1"/>
</dbReference>
<comment type="similarity">
    <text evidence="1">Belongs to the short-chain dehydrogenases/reductases (SDR) family.</text>
</comment>
<dbReference type="Proteomes" id="UP000183275">
    <property type="component" value="Unassembled WGS sequence"/>
</dbReference>
<evidence type="ECO:0000256" key="1">
    <source>
        <dbReference type="ARBA" id="ARBA00006484"/>
    </source>
</evidence>
<reference evidence="5" key="1">
    <citation type="submission" date="2016-10" db="EMBL/GenBank/DDBJ databases">
        <authorList>
            <person name="Varghese N."/>
        </authorList>
    </citation>
    <scope>NUCLEOTIDE SEQUENCE [LARGE SCALE GENOMIC DNA]</scope>
    <source>
        <strain evidence="5">CGMCC 1.12284</strain>
    </source>
</reference>
<gene>
    <name evidence="4" type="ORF">SAMN05216285_0704</name>
</gene>
<keyword evidence="5" id="KW-1185">Reference proteome</keyword>
<dbReference type="GO" id="GO:0048038">
    <property type="term" value="F:quinone binding"/>
    <property type="evidence" value="ECO:0007669"/>
    <property type="project" value="TreeGrafter"/>
</dbReference>
<dbReference type="CDD" id="cd05233">
    <property type="entry name" value="SDR_c"/>
    <property type="match status" value="1"/>
</dbReference>
<organism evidence="4 5">
    <name type="scientific">Natrinema salifodinae</name>
    <dbReference type="NCBI Taxonomy" id="1202768"/>
    <lineage>
        <taxon>Archaea</taxon>
        <taxon>Methanobacteriati</taxon>
        <taxon>Methanobacteriota</taxon>
        <taxon>Stenosarchaea group</taxon>
        <taxon>Halobacteria</taxon>
        <taxon>Halobacteriales</taxon>
        <taxon>Natrialbaceae</taxon>
        <taxon>Natrinema</taxon>
    </lineage>
</organism>
<dbReference type="SUPFAM" id="SSF51735">
    <property type="entry name" value="NAD(P)-binding Rossmann-fold domains"/>
    <property type="match status" value="1"/>
</dbReference>
<evidence type="ECO:0000259" key="3">
    <source>
        <dbReference type="SMART" id="SM00822"/>
    </source>
</evidence>
<dbReference type="STRING" id="1202768.SAMN05216285_0704"/>
<dbReference type="PANTHER" id="PTHR42760">
    <property type="entry name" value="SHORT-CHAIN DEHYDROGENASES/REDUCTASES FAMILY MEMBER"/>
    <property type="match status" value="1"/>
</dbReference>
<dbReference type="PROSITE" id="PS00061">
    <property type="entry name" value="ADH_SHORT"/>
    <property type="match status" value="1"/>
</dbReference>
<dbReference type="InterPro" id="IPR002347">
    <property type="entry name" value="SDR_fam"/>
</dbReference>
<dbReference type="SMART" id="SM00822">
    <property type="entry name" value="PKS_KR"/>
    <property type="match status" value="1"/>
</dbReference>
<dbReference type="FunFam" id="3.40.50.720:FF:000084">
    <property type="entry name" value="Short-chain dehydrogenase reductase"/>
    <property type="match status" value="1"/>
</dbReference>
<sequence length="256" mass="26374">MDTEPNAPVSVDGKTAVVIGGTRGIGRAIALGFAADGADVVATSRSRDAVADVAAELRERGAATAELTCDVTDTESIEALRDAAIETFGGVDVLVNSAGAVATSAVTELSDEEWQRDIDVCLTGVFRACRAFGRAMSEGSIINISSMSADQAREERAAYCAAKSGVNGLTRAVAADLAPDIRVNAIAPGFVKTEMAGPKLDDGTAFRETVDERTPMERVATPDEIAGTAVYLASDAASFTTGEIITVDGGYDDSAQ</sequence>
<dbReference type="PRINTS" id="PR00080">
    <property type="entry name" value="SDRFAMILY"/>
</dbReference>
<dbReference type="NCBIfam" id="NF005559">
    <property type="entry name" value="PRK07231.1"/>
    <property type="match status" value="1"/>
</dbReference>
<dbReference type="PRINTS" id="PR00081">
    <property type="entry name" value="GDHRDH"/>
</dbReference>
<evidence type="ECO:0000313" key="5">
    <source>
        <dbReference type="Proteomes" id="UP000183275"/>
    </source>
</evidence>
<dbReference type="GO" id="GO:0006633">
    <property type="term" value="P:fatty acid biosynthetic process"/>
    <property type="evidence" value="ECO:0007669"/>
    <property type="project" value="TreeGrafter"/>
</dbReference>
<dbReference type="OrthoDB" id="7442at2157"/>
<dbReference type="InterPro" id="IPR057326">
    <property type="entry name" value="KR_dom"/>
</dbReference>
<protein>
    <submittedName>
        <fullName evidence="4">NAD(P)-dependent dehydrogenase, short-chain alcohol dehydrogenase family</fullName>
    </submittedName>
</protein>
<name>A0A1I0M9T7_9EURY</name>
<proteinExistence type="inferred from homology"/>